<dbReference type="InterPro" id="IPR036097">
    <property type="entry name" value="HisK_dim/P_sf"/>
</dbReference>
<dbReference type="GO" id="GO:0005886">
    <property type="term" value="C:plasma membrane"/>
    <property type="evidence" value="ECO:0007669"/>
    <property type="project" value="UniProtKB-SubCell"/>
</dbReference>
<dbReference type="SUPFAM" id="SSF47384">
    <property type="entry name" value="Homodimeric domain of signal transducing histidine kinase"/>
    <property type="match status" value="1"/>
</dbReference>
<dbReference type="EC" id="2.7.13.3" evidence="3"/>
<keyword evidence="4" id="KW-0597">Phosphoprotein</keyword>
<dbReference type="PROSITE" id="PS50109">
    <property type="entry name" value="HIS_KIN"/>
    <property type="match status" value="1"/>
</dbReference>
<evidence type="ECO:0000256" key="9">
    <source>
        <dbReference type="ARBA" id="ARBA00023012"/>
    </source>
</evidence>
<evidence type="ECO:0000256" key="2">
    <source>
        <dbReference type="ARBA" id="ARBA00004236"/>
    </source>
</evidence>
<dbReference type="PANTHER" id="PTHR45436">
    <property type="entry name" value="SENSOR HISTIDINE KINASE YKOH"/>
    <property type="match status" value="1"/>
</dbReference>
<dbReference type="PANTHER" id="PTHR45436:SF5">
    <property type="entry name" value="SENSOR HISTIDINE KINASE TRCS"/>
    <property type="match status" value="1"/>
</dbReference>
<dbReference type="SMART" id="SM00304">
    <property type="entry name" value="HAMP"/>
    <property type="match status" value="1"/>
</dbReference>
<evidence type="ECO:0000259" key="13">
    <source>
        <dbReference type="PROSITE" id="PS50885"/>
    </source>
</evidence>
<dbReference type="InterPro" id="IPR050428">
    <property type="entry name" value="TCS_sensor_his_kinase"/>
</dbReference>
<reference evidence="14 15" key="1">
    <citation type="journal article" date="2019" name="Microorganisms">
        <title>Systematic Affiliation and Genome Analysis of Subtercola vilae DB165(T) with Particular Emphasis on Cold Adaptation of an Isolate from a High-Altitude Cold Volcano Lake.</title>
        <authorList>
            <person name="Villalobos A.S."/>
            <person name="Wiese J."/>
            <person name="Imhoff J.F."/>
            <person name="Dorador C."/>
            <person name="Keller A."/>
            <person name="Hentschel U."/>
        </authorList>
    </citation>
    <scope>NUCLEOTIDE SEQUENCE [LARGE SCALE GENOMIC DNA]</scope>
    <source>
        <strain evidence="14 15">DB165</strain>
    </source>
</reference>
<dbReference type="EMBL" id="QYRT01000002">
    <property type="protein sequence ID" value="TIH40617.1"/>
    <property type="molecule type" value="Genomic_DNA"/>
</dbReference>
<evidence type="ECO:0000313" key="14">
    <source>
        <dbReference type="EMBL" id="TIH40617.1"/>
    </source>
</evidence>
<evidence type="ECO:0000313" key="15">
    <source>
        <dbReference type="Proteomes" id="UP000306192"/>
    </source>
</evidence>
<dbReference type="OrthoDB" id="9786919at2"/>
<feature type="domain" description="HAMP" evidence="13">
    <location>
        <begin position="170"/>
        <end position="223"/>
    </location>
</feature>
<dbReference type="SMART" id="SM00387">
    <property type="entry name" value="HATPase_c"/>
    <property type="match status" value="1"/>
</dbReference>
<dbReference type="SUPFAM" id="SSF55874">
    <property type="entry name" value="ATPase domain of HSP90 chaperone/DNA topoisomerase II/histidine kinase"/>
    <property type="match status" value="1"/>
</dbReference>
<evidence type="ECO:0000259" key="12">
    <source>
        <dbReference type="PROSITE" id="PS50109"/>
    </source>
</evidence>
<keyword evidence="10 11" id="KW-0472">Membrane</keyword>
<dbReference type="InterPro" id="IPR005467">
    <property type="entry name" value="His_kinase_dom"/>
</dbReference>
<gene>
    <name evidence="14" type="ORF">D4765_01120</name>
</gene>
<name>A0A4T2C8M5_9MICO</name>
<keyword evidence="5" id="KW-0808">Transferase</keyword>
<dbReference type="InterPro" id="IPR004358">
    <property type="entry name" value="Sig_transdc_His_kin-like_C"/>
</dbReference>
<proteinExistence type="predicted"/>
<dbReference type="SMART" id="SM00388">
    <property type="entry name" value="HisKA"/>
    <property type="match status" value="1"/>
</dbReference>
<dbReference type="Gene3D" id="1.10.287.130">
    <property type="match status" value="1"/>
</dbReference>
<evidence type="ECO:0000256" key="3">
    <source>
        <dbReference type="ARBA" id="ARBA00012438"/>
    </source>
</evidence>
<comment type="catalytic activity">
    <reaction evidence="1">
        <text>ATP + protein L-histidine = ADP + protein N-phospho-L-histidine.</text>
        <dbReference type="EC" id="2.7.13.3"/>
    </reaction>
</comment>
<dbReference type="AlphaFoldDB" id="A0A4T2C8M5"/>
<dbReference type="Gene3D" id="3.30.565.10">
    <property type="entry name" value="Histidine kinase-like ATPase, C-terminal domain"/>
    <property type="match status" value="1"/>
</dbReference>
<dbReference type="CDD" id="cd00075">
    <property type="entry name" value="HATPase"/>
    <property type="match status" value="1"/>
</dbReference>
<dbReference type="InterPro" id="IPR003660">
    <property type="entry name" value="HAMP_dom"/>
</dbReference>
<sequence length="453" mass="48289">MRSLSIRVRITLGSALVAAVLLFLVGVGIHFQMLTVTTQSDRTLATSDLEAFMSDIRNNPDETPDQPAAGILVLIKDPAGAYRIDTVPVSLRGALEHHPSGDDTFTVPSDAGKFTVVGKSLATSTGVWQLWAVRSSATSDLTVNEVDRRLAVALAGILIAFTLAAWLLTTLALRPVKKMRAAAEALSETNTTDELPVGPADDEVAALAVTLNTFLSRVRNTSVREKQMISDASHELRTPIAVMTTQLELAHTHFGDAVALEHDLLSAEASLSRLSRLASNLLELSRLDAAENRQLPSETATATELVTELMGAIDRARMMAGVGHENIQFEDDIVSPDQRYALSPTAFGRVLDNLLINALNASRGAGNIVVSLSQTASALHLRVDDEGTGMPEEFLPHAFDRFSQPDTAQSSGLSGSGLGLALVHSIVTRAEGSVTLANRHPSGLTVEVLIDNV</sequence>
<dbReference type="CDD" id="cd00082">
    <property type="entry name" value="HisKA"/>
    <property type="match status" value="1"/>
</dbReference>
<evidence type="ECO:0000256" key="5">
    <source>
        <dbReference type="ARBA" id="ARBA00022679"/>
    </source>
</evidence>
<dbReference type="GO" id="GO:0000155">
    <property type="term" value="F:phosphorelay sensor kinase activity"/>
    <property type="evidence" value="ECO:0007669"/>
    <property type="project" value="InterPro"/>
</dbReference>
<dbReference type="CDD" id="cd06225">
    <property type="entry name" value="HAMP"/>
    <property type="match status" value="1"/>
</dbReference>
<evidence type="ECO:0000256" key="7">
    <source>
        <dbReference type="ARBA" id="ARBA00022777"/>
    </source>
</evidence>
<dbReference type="Pfam" id="PF00512">
    <property type="entry name" value="HisKA"/>
    <property type="match status" value="1"/>
</dbReference>
<keyword evidence="9" id="KW-0902">Two-component regulatory system</keyword>
<evidence type="ECO:0000256" key="4">
    <source>
        <dbReference type="ARBA" id="ARBA00022553"/>
    </source>
</evidence>
<dbReference type="PRINTS" id="PR00344">
    <property type="entry name" value="BCTRLSENSOR"/>
</dbReference>
<feature type="transmembrane region" description="Helical" evidence="11">
    <location>
        <begin position="12"/>
        <end position="31"/>
    </location>
</feature>
<dbReference type="InterPro" id="IPR003594">
    <property type="entry name" value="HATPase_dom"/>
</dbReference>
<evidence type="ECO:0000256" key="1">
    <source>
        <dbReference type="ARBA" id="ARBA00000085"/>
    </source>
</evidence>
<dbReference type="RefSeq" id="WP_161580305.1">
    <property type="nucleotide sequence ID" value="NZ_QYRT01000002.1"/>
</dbReference>
<keyword evidence="8 11" id="KW-1133">Transmembrane helix</keyword>
<accession>A0A4T2C8M5</accession>
<evidence type="ECO:0000256" key="11">
    <source>
        <dbReference type="SAM" id="Phobius"/>
    </source>
</evidence>
<comment type="caution">
    <text evidence="14">The sequence shown here is derived from an EMBL/GenBank/DDBJ whole genome shotgun (WGS) entry which is preliminary data.</text>
</comment>
<evidence type="ECO:0000256" key="6">
    <source>
        <dbReference type="ARBA" id="ARBA00022692"/>
    </source>
</evidence>
<protein>
    <recommendedName>
        <fullName evidence="3">histidine kinase</fullName>
        <ecNumber evidence="3">2.7.13.3</ecNumber>
    </recommendedName>
</protein>
<dbReference type="Proteomes" id="UP000306192">
    <property type="component" value="Unassembled WGS sequence"/>
</dbReference>
<dbReference type="SUPFAM" id="SSF158472">
    <property type="entry name" value="HAMP domain-like"/>
    <property type="match status" value="1"/>
</dbReference>
<organism evidence="14 15">
    <name type="scientific">Subtercola vilae</name>
    <dbReference type="NCBI Taxonomy" id="2056433"/>
    <lineage>
        <taxon>Bacteria</taxon>
        <taxon>Bacillati</taxon>
        <taxon>Actinomycetota</taxon>
        <taxon>Actinomycetes</taxon>
        <taxon>Micrococcales</taxon>
        <taxon>Microbacteriaceae</taxon>
        <taxon>Subtercola</taxon>
    </lineage>
</organism>
<dbReference type="Pfam" id="PF02518">
    <property type="entry name" value="HATPase_c"/>
    <property type="match status" value="1"/>
</dbReference>
<dbReference type="InterPro" id="IPR003661">
    <property type="entry name" value="HisK_dim/P_dom"/>
</dbReference>
<evidence type="ECO:0000256" key="10">
    <source>
        <dbReference type="ARBA" id="ARBA00023136"/>
    </source>
</evidence>
<keyword evidence="15" id="KW-1185">Reference proteome</keyword>
<evidence type="ECO:0000256" key="8">
    <source>
        <dbReference type="ARBA" id="ARBA00022989"/>
    </source>
</evidence>
<feature type="domain" description="Histidine kinase" evidence="12">
    <location>
        <begin position="231"/>
        <end position="453"/>
    </location>
</feature>
<feature type="transmembrane region" description="Helical" evidence="11">
    <location>
        <begin position="150"/>
        <end position="173"/>
    </location>
</feature>
<dbReference type="InterPro" id="IPR036890">
    <property type="entry name" value="HATPase_C_sf"/>
</dbReference>
<comment type="subcellular location">
    <subcellularLocation>
        <location evidence="2">Cell membrane</location>
    </subcellularLocation>
</comment>
<dbReference type="Pfam" id="PF00672">
    <property type="entry name" value="HAMP"/>
    <property type="match status" value="1"/>
</dbReference>
<dbReference type="Gene3D" id="6.10.340.10">
    <property type="match status" value="1"/>
</dbReference>
<dbReference type="PROSITE" id="PS50885">
    <property type="entry name" value="HAMP"/>
    <property type="match status" value="1"/>
</dbReference>
<keyword evidence="6 11" id="KW-0812">Transmembrane</keyword>
<keyword evidence="7 14" id="KW-0418">Kinase</keyword>